<protein>
    <submittedName>
        <fullName evidence="1">Uncharacterized protein</fullName>
    </submittedName>
</protein>
<evidence type="ECO:0000313" key="2">
    <source>
        <dbReference type="Proteomes" id="UP000094741"/>
    </source>
</evidence>
<accession>A0A1E5BK68</accession>
<dbReference type="EMBL" id="AJYQ02000002">
    <property type="protein sequence ID" value="OEE38269.1"/>
    <property type="molecule type" value="Genomic_DNA"/>
</dbReference>
<organism evidence="1 2">
    <name type="scientific">Vibrio genomosp. F10 str. ZF-129</name>
    <dbReference type="NCBI Taxonomy" id="1187848"/>
    <lineage>
        <taxon>Bacteria</taxon>
        <taxon>Pseudomonadati</taxon>
        <taxon>Pseudomonadota</taxon>
        <taxon>Gammaproteobacteria</taxon>
        <taxon>Vibrionales</taxon>
        <taxon>Vibrionaceae</taxon>
        <taxon>Vibrio</taxon>
    </lineage>
</organism>
<proteinExistence type="predicted"/>
<dbReference type="Proteomes" id="UP000094741">
    <property type="component" value="Unassembled WGS sequence"/>
</dbReference>
<dbReference type="AlphaFoldDB" id="A0A1E5BK68"/>
<dbReference type="eggNOG" id="ENOG50322PB">
    <property type="taxonomic scope" value="Bacteria"/>
</dbReference>
<reference evidence="1 2" key="1">
    <citation type="journal article" date="2012" name="Science">
        <title>Ecological populations of bacteria act as socially cohesive units of antibiotic production and resistance.</title>
        <authorList>
            <person name="Cordero O.X."/>
            <person name="Wildschutte H."/>
            <person name="Kirkup B."/>
            <person name="Proehl S."/>
            <person name="Ngo L."/>
            <person name="Hussain F."/>
            <person name="Le Roux F."/>
            <person name="Mincer T."/>
            <person name="Polz M.F."/>
        </authorList>
    </citation>
    <scope>NUCLEOTIDE SEQUENCE [LARGE SCALE GENOMIC DNA]</scope>
    <source>
        <strain evidence="1 2">ZF-129</strain>
    </source>
</reference>
<name>A0A1E5BK68_9VIBR</name>
<gene>
    <name evidence="1" type="ORF">A1QO_02510</name>
</gene>
<evidence type="ECO:0000313" key="1">
    <source>
        <dbReference type="EMBL" id="OEE38269.1"/>
    </source>
</evidence>
<sequence>MVTSGQKVQVCIDGEPTRNAEILERIERDYGVVYEVQVEGSNETMIVNESQLLSDLKAVFVKADISQLKDASIGESVASNAAFKIKLKQDNEA</sequence>
<dbReference type="STRING" id="1187848.A1QO_02510"/>
<comment type="caution">
    <text evidence="1">The sequence shown here is derived from an EMBL/GenBank/DDBJ whole genome shotgun (WGS) entry which is preliminary data.</text>
</comment>
<dbReference type="RefSeq" id="WP_017041263.1">
    <property type="nucleotide sequence ID" value="NZ_AJYQ02000002.1"/>
</dbReference>